<evidence type="ECO:0000313" key="2">
    <source>
        <dbReference type="Proteomes" id="UP000054166"/>
    </source>
</evidence>
<dbReference type="EMBL" id="KN832994">
    <property type="protein sequence ID" value="KIM82555.1"/>
    <property type="molecule type" value="Genomic_DNA"/>
</dbReference>
<gene>
    <name evidence="1" type="ORF">PILCRDRAFT_820412</name>
</gene>
<name>A0A0C3FCY2_PILCF</name>
<reference evidence="1 2" key="1">
    <citation type="submission" date="2014-04" db="EMBL/GenBank/DDBJ databases">
        <authorList>
            <consortium name="DOE Joint Genome Institute"/>
            <person name="Kuo A."/>
            <person name="Tarkka M."/>
            <person name="Buscot F."/>
            <person name="Kohler A."/>
            <person name="Nagy L.G."/>
            <person name="Floudas D."/>
            <person name="Copeland A."/>
            <person name="Barry K.W."/>
            <person name="Cichocki N."/>
            <person name="Veneault-Fourrey C."/>
            <person name="LaButti K."/>
            <person name="Lindquist E.A."/>
            <person name="Lipzen A."/>
            <person name="Lundell T."/>
            <person name="Morin E."/>
            <person name="Murat C."/>
            <person name="Sun H."/>
            <person name="Tunlid A."/>
            <person name="Henrissat B."/>
            <person name="Grigoriev I.V."/>
            <person name="Hibbett D.S."/>
            <person name="Martin F."/>
            <person name="Nordberg H.P."/>
            <person name="Cantor M.N."/>
            <person name="Hua S.X."/>
        </authorList>
    </citation>
    <scope>NUCLEOTIDE SEQUENCE [LARGE SCALE GENOMIC DNA]</scope>
    <source>
        <strain evidence="1 2">F 1598</strain>
    </source>
</reference>
<protein>
    <submittedName>
        <fullName evidence="1">Uncharacterized protein</fullName>
    </submittedName>
</protein>
<dbReference type="HOGENOM" id="CLU_3107197_0_0_1"/>
<keyword evidence="2" id="KW-1185">Reference proteome</keyword>
<organism evidence="1 2">
    <name type="scientific">Piloderma croceum (strain F 1598)</name>
    <dbReference type="NCBI Taxonomy" id="765440"/>
    <lineage>
        <taxon>Eukaryota</taxon>
        <taxon>Fungi</taxon>
        <taxon>Dikarya</taxon>
        <taxon>Basidiomycota</taxon>
        <taxon>Agaricomycotina</taxon>
        <taxon>Agaricomycetes</taxon>
        <taxon>Agaricomycetidae</taxon>
        <taxon>Atheliales</taxon>
        <taxon>Atheliaceae</taxon>
        <taxon>Piloderma</taxon>
    </lineage>
</organism>
<proteinExistence type="predicted"/>
<accession>A0A0C3FCY2</accession>
<reference evidence="2" key="2">
    <citation type="submission" date="2015-01" db="EMBL/GenBank/DDBJ databases">
        <title>Evolutionary Origins and Diversification of the Mycorrhizal Mutualists.</title>
        <authorList>
            <consortium name="DOE Joint Genome Institute"/>
            <consortium name="Mycorrhizal Genomics Consortium"/>
            <person name="Kohler A."/>
            <person name="Kuo A."/>
            <person name="Nagy L.G."/>
            <person name="Floudas D."/>
            <person name="Copeland A."/>
            <person name="Barry K.W."/>
            <person name="Cichocki N."/>
            <person name="Veneault-Fourrey C."/>
            <person name="LaButti K."/>
            <person name="Lindquist E.A."/>
            <person name="Lipzen A."/>
            <person name="Lundell T."/>
            <person name="Morin E."/>
            <person name="Murat C."/>
            <person name="Riley R."/>
            <person name="Ohm R."/>
            <person name="Sun H."/>
            <person name="Tunlid A."/>
            <person name="Henrissat B."/>
            <person name="Grigoriev I.V."/>
            <person name="Hibbett D.S."/>
            <person name="Martin F."/>
        </authorList>
    </citation>
    <scope>NUCLEOTIDE SEQUENCE [LARGE SCALE GENOMIC DNA]</scope>
    <source>
        <strain evidence="2">F 1598</strain>
    </source>
</reference>
<dbReference type="Proteomes" id="UP000054166">
    <property type="component" value="Unassembled WGS sequence"/>
</dbReference>
<evidence type="ECO:0000313" key="1">
    <source>
        <dbReference type="EMBL" id="KIM82555.1"/>
    </source>
</evidence>
<sequence length="51" mass="4930">MAADLADGAGGDGESVVMLGGDGSETVFISVANDGSGGKGAIRRGLGRQYS</sequence>
<dbReference type="AlphaFoldDB" id="A0A0C3FCY2"/>
<dbReference type="InParanoid" id="A0A0C3FCY2"/>